<comment type="caution">
    <text evidence="11">The sequence shown here is derived from an EMBL/GenBank/DDBJ whole genome shotgun (WGS) entry which is preliminary data.</text>
</comment>
<organism evidence="11 12">
    <name type="scientific">Aromatoleum buckelii</name>
    <dbReference type="NCBI Taxonomy" id="200254"/>
    <lineage>
        <taxon>Bacteria</taxon>
        <taxon>Pseudomonadati</taxon>
        <taxon>Pseudomonadota</taxon>
        <taxon>Betaproteobacteria</taxon>
        <taxon>Rhodocyclales</taxon>
        <taxon>Rhodocyclaceae</taxon>
        <taxon>Aromatoleum</taxon>
    </lineage>
</organism>
<feature type="domain" description="Aminotransferase class I/classII large" evidence="10">
    <location>
        <begin position="57"/>
        <end position="316"/>
    </location>
</feature>
<evidence type="ECO:0000259" key="10">
    <source>
        <dbReference type="Pfam" id="PF00155"/>
    </source>
</evidence>
<accession>A0ABX1N6S2</accession>
<dbReference type="SUPFAM" id="SSF53383">
    <property type="entry name" value="PLP-dependent transferases"/>
    <property type="match status" value="1"/>
</dbReference>
<evidence type="ECO:0000256" key="8">
    <source>
        <dbReference type="ARBA" id="ARBA00029996"/>
    </source>
</evidence>
<dbReference type="CDD" id="cd00609">
    <property type="entry name" value="AAT_like"/>
    <property type="match status" value="1"/>
</dbReference>
<dbReference type="InterPro" id="IPR004839">
    <property type="entry name" value="Aminotransferase_I/II_large"/>
</dbReference>
<comment type="cofactor">
    <cofactor evidence="1">
        <name>pyridoxal 5'-phosphate</name>
        <dbReference type="ChEBI" id="CHEBI:597326"/>
    </cofactor>
</comment>
<sequence>MLEHGGRRRAAARRYGIPEADWLDLSTGISPHAYPVPAIAAEDWLRLPEDDDGLLDAATAYYGTARLVALAGSQQAIQGLPFLLPRGRVGVLAPTYAEHPHHWQRAGHEVIRFAAAALPAVADTLDTLVVCQPNNPDAGCIAPAVLIDVAERLQAREGHLVVDEAFIDATPEASVITLAGARLPNLIVLRSLGKFFGLAGARVGFVAARPDLLTALREAAGPWPLCGPARTVARRALADTAWQDVMRRTLAEASARLARLLAPLDPQGARRVNPLFVWLPTPAAESIAAALARQGILVRHFAAPDCQGLRFGLPGAENDWQRLEAAIRALTGPATRNDSGATA</sequence>
<comment type="pathway">
    <text evidence="3">Cofactor biosynthesis; adenosylcobalamin biosynthesis.</text>
</comment>
<keyword evidence="12" id="KW-1185">Reference proteome</keyword>
<reference evidence="11" key="1">
    <citation type="submission" date="2019-12" db="EMBL/GenBank/DDBJ databases">
        <title>Comparative genomics gives insights into the taxonomy of the Azoarcus-Aromatoleum group and reveals separate origins of nif in the plant-associated Azoarcus and non-plant-associated Aromatoleum sub-groups.</title>
        <authorList>
            <person name="Lafos M."/>
            <person name="Maluk M."/>
            <person name="Batista M."/>
            <person name="Junghare M."/>
            <person name="Carmona M."/>
            <person name="Faoro H."/>
            <person name="Cruz L.M."/>
            <person name="Battistoni F."/>
            <person name="De Souza E."/>
            <person name="Pedrosa F."/>
            <person name="Chen W.-M."/>
            <person name="Poole P.S."/>
            <person name="Dixon R.A."/>
            <person name="James E.K."/>
        </authorList>
    </citation>
    <scope>NUCLEOTIDE SEQUENCE</scope>
    <source>
        <strain evidence="11">U120</strain>
    </source>
</reference>
<dbReference type="GO" id="GO:0048472">
    <property type="term" value="F:threonine-phosphate decarboxylase activity"/>
    <property type="evidence" value="ECO:0007669"/>
    <property type="project" value="UniProtKB-EC"/>
</dbReference>
<name>A0ABX1N6S2_9RHOO</name>
<evidence type="ECO:0000256" key="6">
    <source>
        <dbReference type="ARBA" id="ARBA00022898"/>
    </source>
</evidence>
<dbReference type="Proteomes" id="UP000601990">
    <property type="component" value="Unassembled WGS sequence"/>
</dbReference>
<dbReference type="InterPro" id="IPR005860">
    <property type="entry name" value="CobD"/>
</dbReference>
<dbReference type="EC" id="4.1.1.81" evidence="4"/>
<evidence type="ECO:0000256" key="2">
    <source>
        <dbReference type="ARBA" id="ARBA00003444"/>
    </source>
</evidence>
<comment type="function">
    <text evidence="2">Decarboxylates L-threonine-O-3-phosphate to yield (R)-1-amino-2-propanol O-2-phosphate, the precursor for the linkage between the nucleotide loop and the corrin ring in cobalamin.</text>
</comment>
<proteinExistence type="predicted"/>
<dbReference type="PANTHER" id="PTHR42885:SF1">
    <property type="entry name" value="THREONINE-PHOSPHATE DECARBOXYLASE"/>
    <property type="match status" value="1"/>
</dbReference>
<dbReference type="Pfam" id="PF00155">
    <property type="entry name" value="Aminotran_1_2"/>
    <property type="match status" value="1"/>
</dbReference>
<keyword evidence="5" id="KW-0169">Cobalamin biosynthesis</keyword>
<dbReference type="InterPro" id="IPR004838">
    <property type="entry name" value="NHTrfase_class1_PyrdxlP-BS"/>
</dbReference>
<dbReference type="RefSeq" id="WP_169200167.1">
    <property type="nucleotide sequence ID" value="NZ_WTVH02000010.1"/>
</dbReference>
<evidence type="ECO:0000313" key="11">
    <source>
        <dbReference type="EMBL" id="NMF94952.1"/>
    </source>
</evidence>
<evidence type="ECO:0000256" key="5">
    <source>
        <dbReference type="ARBA" id="ARBA00022573"/>
    </source>
</evidence>
<keyword evidence="6" id="KW-0663">Pyridoxal phosphate</keyword>
<protein>
    <recommendedName>
        <fullName evidence="4">threonine-phosphate decarboxylase</fullName>
        <ecNumber evidence="4">4.1.1.81</ecNumber>
    </recommendedName>
    <alternativeName>
        <fullName evidence="8">L-threonine-O-3-phosphate decarboxylase</fullName>
    </alternativeName>
</protein>
<evidence type="ECO:0000313" key="12">
    <source>
        <dbReference type="Proteomes" id="UP000601990"/>
    </source>
</evidence>
<evidence type="ECO:0000256" key="3">
    <source>
        <dbReference type="ARBA" id="ARBA00004953"/>
    </source>
</evidence>
<dbReference type="InterPro" id="IPR015424">
    <property type="entry name" value="PyrdxlP-dep_Trfase"/>
</dbReference>
<dbReference type="Gene3D" id="3.90.1150.10">
    <property type="entry name" value="Aspartate Aminotransferase, domain 1"/>
    <property type="match status" value="1"/>
</dbReference>
<dbReference type="NCBIfam" id="TIGR01140">
    <property type="entry name" value="L_thr_O3P_dcar"/>
    <property type="match status" value="1"/>
</dbReference>
<dbReference type="InterPro" id="IPR015421">
    <property type="entry name" value="PyrdxlP-dep_Trfase_major"/>
</dbReference>
<keyword evidence="7 11" id="KW-0456">Lyase</keyword>
<comment type="catalytic activity">
    <reaction evidence="9">
        <text>O-phospho-L-threonine + H(+) = (R)-1-aminopropan-2-yl phosphate + CO2</text>
        <dbReference type="Rhea" id="RHEA:11492"/>
        <dbReference type="ChEBI" id="CHEBI:15378"/>
        <dbReference type="ChEBI" id="CHEBI:16526"/>
        <dbReference type="ChEBI" id="CHEBI:58563"/>
        <dbReference type="ChEBI" id="CHEBI:58675"/>
        <dbReference type="EC" id="4.1.1.81"/>
    </reaction>
</comment>
<gene>
    <name evidence="11" type="ORF">GO608_16685</name>
</gene>
<evidence type="ECO:0000256" key="9">
    <source>
        <dbReference type="ARBA" id="ARBA00048531"/>
    </source>
</evidence>
<dbReference type="PANTHER" id="PTHR42885">
    <property type="entry name" value="HISTIDINOL-PHOSPHATE AMINOTRANSFERASE-RELATED"/>
    <property type="match status" value="1"/>
</dbReference>
<dbReference type="Gene3D" id="3.40.640.10">
    <property type="entry name" value="Type I PLP-dependent aspartate aminotransferase-like (Major domain)"/>
    <property type="match status" value="1"/>
</dbReference>
<evidence type="ECO:0000256" key="4">
    <source>
        <dbReference type="ARBA" id="ARBA00012285"/>
    </source>
</evidence>
<dbReference type="EMBL" id="WTVH01000041">
    <property type="protein sequence ID" value="NMF94952.1"/>
    <property type="molecule type" value="Genomic_DNA"/>
</dbReference>
<evidence type="ECO:0000256" key="1">
    <source>
        <dbReference type="ARBA" id="ARBA00001933"/>
    </source>
</evidence>
<dbReference type="InterPro" id="IPR015422">
    <property type="entry name" value="PyrdxlP-dep_Trfase_small"/>
</dbReference>
<evidence type="ECO:0000256" key="7">
    <source>
        <dbReference type="ARBA" id="ARBA00023239"/>
    </source>
</evidence>
<dbReference type="PROSITE" id="PS00105">
    <property type="entry name" value="AA_TRANSFER_CLASS_1"/>
    <property type="match status" value="1"/>
</dbReference>